<dbReference type="GeneID" id="79317690"/>
<keyword evidence="2 5" id="KW-0560">Oxidoreductase</keyword>
<dbReference type="InterPro" id="IPR036291">
    <property type="entry name" value="NAD(P)-bd_dom_sf"/>
</dbReference>
<dbReference type="Gene3D" id="3.40.50.720">
    <property type="entry name" value="NAD(P)-binding Rossmann-like Domain"/>
    <property type="match status" value="1"/>
</dbReference>
<protein>
    <submittedName>
        <fullName evidence="5">SDR family NAD(P)-dependent oxidoreductase</fullName>
        <ecNumber evidence="5">1.1.1.-</ecNumber>
    </submittedName>
</protein>
<dbReference type="GO" id="GO:0016491">
    <property type="term" value="F:oxidoreductase activity"/>
    <property type="evidence" value="ECO:0007669"/>
    <property type="project" value="UniProtKB-KW"/>
</dbReference>
<dbReference type="InterPro" id="IPR057326">
    <property type="entry name" value="KR_dom"/>
</dbReference>
<evidence type="ECO:0000313" key="6">
    <source>
        <dbReference type="Proteomes" id="UP001596547"/>
    </source>
</evidence>
<dbReference type="Pfam" id="PF13561">
    <property type="entry name" value="adh_short_C2"/>
    <property type="match status" value="1"/>
</dbReference>
<dbReference type="PANTHER" id="PTHR24321">
    <property type="entry name" value="DEHYDROGENASES, SHORT CHAIN"/>
    <property type="match status" value="1"/>
</dbReference>
<dbReference type="InterPro" id="IPR002347">
    <property type="entry name" value="SDR_fam"/>
</dbReference>
<dbReference type="PRINTS" id="PR00080">
    <property type="entry name" value="SDRFAMILY"/>
</dbReference>
<dbReference type="FunFam" id="3.40.50.720:FF:000084">
    <property type="entry name" value="Short-chain dehydrogenase reductase"/>
    <property type="match status" value="1"/>
</dbReference>
<dbReference type="CDD" id="cd05233">
    <property type="entry name" value="SDR_c"/>
    <property type="match status" value="1"/>
</dbReference>
<evidence type="ECO:0000256" key="1">
    <source>
        <dbReference type="ARBA" id="ARBA00006484"/>
    </source>
</evidence>
<dbReference type="SMART" id="SM00822">
    <property type="entry name" value="PKS_KR"/>
    <property type="match status" value="1"/>
</dbReference>
<feature type="domain" description="Ketoreductase" evidence="4">
    <location>
        <begin position="7"/>
        <end position="185"/>
    </location>
</feature>
<dbReference type="Proteomes" id="UP001596547">
    <property type="component" value="Unassembled WGS sequence"/>
</dbReference>
<dbReference type="SUPFAM" id="SSF51735">
    <property type="entry name" value="NAD(P)-binding Rossmann-fold domains"/>
    <property type="match status" value="1"/>
</dbReference>
<accession>A0ABD6AGN4</accession>
<comment type="similarity">
    <text evidence="1">Belongs to the short-chain dehydrogenases/reductases (SDR) family.</text>
</comment>
<dbReference type="NCBIfam" id="NF005559">
    <property type="entry name" value="PRK07231.1"/>
    <property type="match status" value="1"/>
</dbReference>
<proteinExistence type="inferred from homology"/>
<sequence length="246" mass="26042">MRGLNDKTVFITGGASGIGRATAVRFAEEGSTVVVTDLDADGGRDTVGMVSESGGEAIFHGLDVRDYEAFEDALEATADRYGGVDVLFNNAGVGEAQSFAESSVEHRDRLVDVNINGVWNGCHAVIPIMREQGGGAIVNTSSMAGWVPAGITTYAMTKAAVLHFSRSVAQELGRDGIRINAICPGTIETPMFRTFYGEGIRETMREKNALNRHGQPEEVAACVAFLASDDASFVTGRALKVDGGYV</sequence>
<gene>
    <name evidence="5" type="ORF">ACFQPE_20325</name>
</gene>
<dbReference type="PANTHER" id="PTHR24321:SF8">
    <property type="entry name" value="ESTRADIOL 17-BETA-DEHYDROGENASE 8-RELATED"/>
    <property type="match status" value="1"/>
</dbReference>
<dbReference type="PRINTS" id="PR00081">
    <property type="entry name" value="GDHRDH"/>
</dbReference>
<keyword evidence="3" id="KW-0520">NAD</keyword>
<reference evidence="5 6" key="1">
    <citation type="journal article" date="2019" name="Int. J. Syst. Evol. Microbiol.">
        <title>The Global Catalogue of Microorganisms (GCM) 10K type strain sequencing project: providing services to taxonomists for standard genome sequencing and annotation.</title>
        <authorList>
            <consortium name="The Broad Institute Genomics Platform"/>
            <consortium name="The Broad Institute Genome Sequencing Center for Infectious Disease"/>
            <person name="Wu L."/>
            <person name="Ma J."/>
        </authorList>
    </citation>
    <scope>NUCLEOTIDE SEQUENCE [LARGE SCALE GENOMIC DNA]</scope>
    <source>
        <strain evidence="5 6">PSR21</strain>
    </source>
</reference>
<evidence type="ECO:0000256" key="2">
    <source>
        <dbReference type="ARBA" id="ARBA00023002"/>
    </source>
</evidence>
<name>A0ABD6AGN4_9EURY</name>
<evidence type="ECO:0000259" key="4">
    <source>
        <dbReference type="SMART" id="SM00822"/>
    </source>
</evidence>
<dbReference type="InterPro" id="IPR020904">
    <property type="entry name" value="Sc_DH/Rdtase_CS"/>
</dbReference>
<dbReference type="EMBL" id="JBHTBF010000003">
    <property type="protein sequence ID" value="MFC7319119.1"/>
    <property type="molecule type" value="Genomic_DNA"/>
</dbReference>
<keyword evidence="6" id="KW-1185">Reference proteome</keyword>
<evidence type="ECO:0000256" key="3">
    <source>
        <dbReference type="ARBA" id="ARBA00023027"/>
    </source>
</evidence>
<dbReference type="AlphaFoldDB" id="A0ABD6AGN4"/>
<dbReference type="PROSITE" id="PS00061">
    <property type="entry name" value="ADH_SHORT"/>
    <property type="match status" value="1"/>
</dbReference>
<dbReference type="RefSeq" id="WP_276306057.1">
    <property type="nucleotide sequence ID" value="NZ_CP119993.1"/>
</dbReference>
<comment type="caution">
    <text evidence="5">The sequence shown here is derived from an EMBL/GenBank/DDBJ whole genome shotgun (WGS) entry which is preliminary data.</text>
</comment>
<dbReference type="EC" id="1.1.1.-" evidence="5"/>
<evidence type="ECO:0000313" key="5">
    <source>
        <dbReference type="EMBL" id="MFC7319119.1"/>
    </source>
</evidence>
<organism evidence="5 6">
    <name type="scientific">Halomarina halobia</name>
    <dbReference type="NCBI Taxonomy" id="3033386"/>
    <lineage>
        <taxon>Archaea</taxon>
        <taxon>Methanobacteriati</taxon>
        <taxon>Methanobacteriota</taxon>
        <taxon>Stenosarchaea group</taxon>
        <taxon>Halobacteria</taxon>
        <taxon>Halobacteriales</taxon>
        <taxon>Natronomonadaceae</taxon>
        <taxon>Halomarina</taxon>
    </lineage>
</organism>